<dbReference type="GO" id="GO:0005802">
    <property type="term" value="C:trans-Golgi network"/>
    <property type="evidence" value="ECO:0007669"/>
    <property type="project" value="TreeGrafter"/>
</dbReference>
<keyword evidence="1" id="KW-0175">Coiled coil</keyword>
<sequence>MAASENGPSEELLGGCLAAGVHCALNMLDFQVTSAGKNRVRAAETFDGEHSGNQAMSPAVPWATFPTASPELILDHDHTSPSSGRLSSDAVISSPDDTRADSGLVSQTIPKAQIQQSAHTHLNIPLFPLGLTDEASHGSIALEDDPEGPGADVASAQLQQKISSLETKLKASEEEKLRIKKDVDSLMEKHSVLEEGFLKEKEQDAVSFQARYRELQVSSPLNTLLFPDVLSDGPKGHQRLLEVLDTEKELLREKIQEALAQQSQEQKETLGKYLQEEVQKNKETLESAVRLEKETMKDVITKAVEEERKNLEKVHAQERELWKAEHARDEERVAEAVQAAIQEQRVMSQEAVKAAIIEEQKRSEKAMEEAVKRTRDELVEYVREQRRVSVLADPCSALLCDSRGSHTCCVVEILKNTLSVIFLNNYI</sequence>
<feature type="coiled-coil region" evidence="1">
    <location>
        <begin position="357"/>
        <end position="384"/>
    </location>
</feature>
<dbReference type="PaxDb" id="10029-XP_007648985.1"/>
<evidence type="ECO:0000313" key="4">
    <source>
        <dbReference type="Proteomes" id="UP000001075"/>
    </source>
</evidence>
<dbReference type="GO" id="GO:0090160">
    <property type="term" value="P:Golgi to lysosome transport"/>
    <property type="evidence" value="ECO:0007669"/>
    <property type="project" value="TreeGrafter"/>
</dbReference>
<dbReference type="FunCoup" id="G3I4N0">
    <property type="interactions" value="984"/>
</dbReference>
<dbReference type="Proteomes" id="UP000001075">
    <property type="component" value="Unassembled WGS sequence"/>
</dbReference>
<dbReference type="EMBL" id="JH001259">
    <property type="protein sequence ID" value="EGW13978.1"/>
    <property type="molecule type" value="Genomic_DNA"/>
</dbReference>
<dbReference type="AlphaFoldDB" id="G3I4N0"/>
<gene>
    <name evidence="3" type="ORF">I79_018413</name>
</gene>
<feature type="region of interest" description="Disordered" evidence="2">
    <location>
        <begin position="75"/>
        <end position="102"/>
    </location>
</feature>
<proteinExistence type="predicted"/>
<accession>G3I4N0</accession>
<dbReference type="InParanoid" id="G3I4N0"/>
<reference evidence="4" key="1">
    <citation type="journal article" date="2011" name="Nat. Biotechnol.">
        <title>The genomic sequence of the Chinese hamster ovary (CHO)-K1 cell line.</title>
        <authorList>
            <person name="Xu X."/>
            <person name="Nagarajan H."/>
            <person name="Lewis N.E."/>
            <person name="Pan S."/>
            <person name="Cai Z."/>
            <person name="Liu X."/>
            <person name="Chen W."/>
            <person name="Xie M."/>
            <person name="Wang W."/>
            <person name="Hammond S."/>
            <person name="Andersen M.R."/>
            <person name="Neff N."/>
            <person name="Passarelli B."/>
            <person name="Koh W."/>
            <person name="Fan H.C."/>
            <person name="Wang J."/>
            <person name="Gui Y."/>
            <person name="Lee K.H."/>
            <person name="Betenbaugh M.J."/>
            <person name="Quake S.R."/>
            <person name="Famili I."/>
            <person name="Palsson B.O."/>
            <person name="Wang J."/>
        </authorList>
    </citation>
    <scope>NUCLEOTIDE SEQUENCE [LARGE SCALE GENOMIC DNA]</scope>
    <source>
        <strain evidence="4">CHO K1 cell line</strain>
    </source>
</reference>
<dbReference type="GO" id="GO:0005829">
    <property type="term" value="C:cytosol"/>
    <property type="evidence" value="ECO:0007669"/>
    <property type="project" value="GOC"/>
</dbReference>
<organism evidence="3 4">
    <name type="scientific">Cricetulus griseus</name>
    <name type="common">Chinese hamster</name>
    <name type="synonym">Cricetulus barabensis griseus</name>
    <dbReference type="NCBI Taxonomy" id="10029"/>
    <lineage>
        <taxon>Eukaryota</taxon>
        <taxon>Metazoa</taxon>
        <taxon>Chordata</taxon>
        <taxon>Craniata</taxon>
        <taxon>Vertebrata</taxon>
        <taxon>Euteleostomi</taxon>
        <taxon>Mammalia</taxon>
        <taxon>Eutheria</taxon>
        <taxon>Euarchontoglires</taxon>
        <taxon>Glires</taxon>
        <taxon>Rodentia</taxon>
        <taxon>Myomorpha</taxon>
        <taxon>Muroidea</taxon>
        <taxon>Cricetidae</taxon>
        <taxon>Cricetinae</taxon>
        <taxon>Cricetulus</taxon>
    </lineage>
</organism>
<evidence type="ECO:0000313" key="3">
    <source>
        <dbReference type="EMBL" id="EGW13978.1"/>
    </source>
</evidence>
<dbReference type="InterPro" id="IPR034592">
    <property type="entry name" value="CCDC91"/>
</dbReference>
<dbReference type="PANTHER" id="PTHR35072:SF1">
    <property type="entry name" value="COILED-COIL DOMAIN-CONTAINING PROTEIN 91"/>
    <property type="match status" value="1"/>
</dbReference>
<name>G3I4N0_CRIGR</name>
<dbReference type="PANTHER" id="PTHR35072">
    <property type="entry name" value="COILED-COIL DOMAIN-CONTAINING PROTEIN 91"/>
    <property type="match status" value="1"/>
</dbReference>
<feature type="coiled-coil region" evidence="1">
    <location>
        <begin position="155"/>
        <end position="321"/>
    </location>
</feature>
<evidence type="ECO:0000256" key="1">
    <source>
        <dbReference type="SAM" id="Coils"/>
    </source>
</evidence>
<protein>
    <submittedName>
        <fullName evidence="3">Coiled-coil domain-containing protein 91</fullName>
    </submittedName>
</protein>
<dbReference type="STRING" id="10029.G3I4N0"/>
<evidence type="ECO:0000256" key="2">
    <source>
        <dbReference type="SAM" id="MobiDB-lite"/>
    </source>
</evidence>